<organism evidence="2 3">
    <name type="scientific">Tetraparma gracilis</name>
    <dbReference type="NCBI Taxonomy" id="2962635"/>
    <lineage>
        <taxon>Eukaryota</taxon>
        <taxon>Sar</taxon>
        <taxon>Stramenopiles</taxon>
        <taxon>Ochrophyta</taxon>
        <taxon>Bolidophyceae</taxon>
        <taxon>Parmales</taxon>
        <taxon>Triparmaceae</taxon>
        <taxon>Tetraparma</taxon>
    </lineage>
</organism>
<accession>A0ABQ6MZS5</accession>
<comment type="caution">
    <text evidence="2">The sequence shown here is derived from an EMBL/GenBank/DDBJ whole genome shotgun (WGS) entry which is preliminary data.</text>
</comment>
<feature type="region of interest" description="Disordered" evidence="1">
    <location>
        <begin position="152"/>
        <end position="216"/>
    </location>
</feature>
<sequence>MGKKKASTNLSAKQLYQSAVAAAEASVGSSTLLYVDPRRIRYEHSTIKRQFTGVGGSVEAAYDDIKAGRMRAEQLPPIQVLVGTEYDEGGPWYYSLNNRRLWVLKRLREDGLLEGGVVGVRVRAVKSGKERDRFTVANCSLEARFMKERGEGRKKGGVEGGVEGGEKDVEEAEEKGEAEEAEEAEEDESESEEEPAAVGNGFGALGLDSDSDSDSD</sequence>
<protein>
    <submittedName>
        <fullName evidence="2">Uncharacterized protein</fullName>
    </submittedName>
</protein>
<proteinExistence type="predicted"/>
<reference evidence="2 3" key="1">
    <citation type="journal article" date="2023" name="Commun. Biol.">
        <title>Genome analysis of Parmales, the sister group of diatoms, reveals the evolutionary specialization of diatoms from phago-mixotrophs to photoautotrophs.</title>
        <authorList>
            <person name="Ban H."/>
            <person name="Sato S."/>
            <person name="Yoshikawa S."/>
            <person name="Yamada K."/>
            <person name="Nakamura Y."/>
            <person name="Ichinomiya M."/>
            <person name="Sato N."/>
            <person name="Blanc-Mathieu R."/>
            <person name="Endo H."/>
            <person name="Kuwata A."/>
            <person name="Ogata H."/>
        </authorList>
    </citation>
    <scope>NUCLEOTIDE SEQUENCE [LARGE SCALE GENOMIC DNA]</scope>
</reference>
<gene>
    <name evidence="2" type="ORF">TeGR_g6411</name>
</gene>
<dbReference type="EMBL" id="BRYB01003416">
    <property type="protein sequence ID" value="GMI36250.1"/>
    <property type="molecule type" value="Genomic_DNA"/>
</dbReference>
<name>A0ABQ6MZS5_9STRA</name>
<evidence type="ECO:0000256" key="1">
    <source>
        <dbReference type="SAM" id="MobiDB-lite"/>
    </source>
</evidence>
<feature type="compositionally biased region" description="Acidic residues" evidence="1">
    <location>
        <begin position="168"/>
        <end position="195"/>
    </location>
</feature>
<dbReference type="Proteomes" id="UP001165060">
    <property type="component" value="Unassembled WGS sequence"/>
</dbReference>
<evidence type="ECO:0000313" key="2">
    <source>
        <dbReference type="EMBL" id="GMI36250.1"/>
    </source>
</evidence>
<keyword evidence="3" id="KW-1185">Reference proteome</keyword>
<evidence type="ECO:0000313" key="3">
    <source>
        <dbReference type="Proteomes" id="UP001165060"/>
    </source>
</evidence>